<proteinExistence type="predicted"/>
<dbReference type="Pfam" id="PF01636">
    <property type="entry name" value="APH"/>
    <property type="match status" value="1"/>
</dbReference>
<accession>A0A428S332</accession>
<comment type="caution">
    <text evidence="2">The sequence shown here is derived from an EMBL/GenBank/DDBJ whole genome shotgun (WGS) entry which is preliminary data.</text>
</comment>
<dbReference type="PANTHER" id="PTHR21310:SF15">
    <property type="entry name" value="AMINOGLYCOSIDE PHOSPHOTRANSFERASE DOMAIN-CONTAINING PROTEIN"/>
    <property type="match status" value="1"/>
</dbReference>
<gene>
    <name evidence="2" type="ORF">CEP52_016548</name>
</gene>
<dbReference type="Proteomes" id="UP000287144">
    <property type="component" value="Unassembled WGS sequence"/>
</dbReference>
<dbReference type="PANTHER" id="PTHR21310">
    <property type="entry name" value="AMINOGLYCOSIDE PHOSPHOTRANSFERASE-RELATED-RELATED"/>
    <property type="match status" value="1"/>
</dbReference>
<name>A0A428S332_9HYPO</name>
<sequence length="369" mass="41687">AKTLTVVTLESAGSLFVMHDSEPPKDVPYATSLHSGALDVIHAPRVHALGLSSLPTTRPLHKDTANAQADHNTTNNFQPTEYQLEERIKKFIDSLDEDAICRLASQHNGQKPCRVVGRDRGSFNVCFFIHFDQDGMRWVSEVTTMRCCQEEGDIKTFASARQYMDYQYRVLSKTYSLPTEELSRKQAQMELFALDSLEKQIPVLASSQRANDPFVLAHMDLRCGNIMVTEDLHILAIIDWEFAGTIPQQLFTPPPCITGHDLDAVAAAPHYTAYPEFLQVLEEKSSTSQTCAKLRDDWKSLPDLAFPIAQILRHPSCLIRVYYKFIFPKLYDGEKGSVVPEFFERQELSNPLQLRSHGGSRNRADTLNI</sequence>
<evidence type="ECO:0000313" key="3">
    <source>
        <dbReference type="Proteomes" id="UP000287144"/>
    </source>
</evidence>
<evidence type="ECO:0000313" key="2">
    <source>
        <dbReference type="EMBL" id="RSL84026.1"/>
    </source>
</evidence>
<dbReference type="InterPro" id="IPR051678">
    <property type="entry name" value="AGP_Transferase"/>
</dbReference>
<dbReference type="AlphaFoldDB" id="A0A428S332"/>
<dbReference type="EMBL" id="NKCK01000359">
    <property type="protein sequence ID" value="RSL84026.1"/>
    <property type="molecule type" value="Genomic_DNA"/>
</dbReference>
<feature type="domain" description="Aminoglycoside phosphotransferase" evidence="1">
    <location>
        <begin position="179"/>
        <end position="245"/>
    </location>
</feature>
<dbReference type="STRING" id="1325735.A0A428S332"/>
<keyword evidence="3" id="KW-1185">Reference proteome</keyword>
<protein>
    <recommendedName>
        <fullName evidence="1">Aminoglycoside phosphotransferase domain-containing protein</fullName>
    </recommendedName>
</protein>
<feature type="non-terminal residue" evidence="2">
    <location>
        <position position="1"/>
    </location>
</feature>
<dbReference type="SUPFAM" id="SSF56112">
    <property type="entry name" value="Protein kinase-like (PK-like)"/>
    <property type="match status" value="1"/>
</dbReference>
<evidence type="ECO:0000259" key="1">
    <source>
        <dbReference type="Pfam" id="PF01636"/>
    </source>
</evidence>
<reference evidence="2 3" key="1">
    <citation type="submission" date="2017-06" db="EMBL/GenBank/DDBJ databases">
        <title>Comparative genomic analysis of Ambrosia Fusariam Clade fungi.</title>
        <authorList>
            <person name="Stajich J.E."/>
            <person name="Carrillo J."/>
            <person name="Kijimoto T."/>
            <person name="Eskalen A."/>
            <person name="O'Donnell K."/>
            <person name="Kasson M."/>
        </authorList>
    </citation>
    <scope>NUCLEOTIDE SEQUENCE [LARGE SCALE GENOMIC DNA]</scope>
    <source>
        <strain evidence="2 3">NRRL62579</strain>
    </source>
</reference>
<organism evidence="2 3">
    <name type="scientific">Fusarium oligoseptatum</name>
    <dbReference type="NCBI Taxonomy" id="2604345"/>
    <lineage>
        <taxon>Eukaryota</taxon>
        <taxon>Fungi</taxon>
        <taxon>Dikarya</taxon>
        <taxon>Ascomycota</taxon>
        <taxon>Pezizomycotina</taxon>
        <taxon>Sordariomycetes</taxon>
        <taxon>Hypocreomycetidae</taxon>
        <taxon>Hypocreales</taxon>
        <taxon>Nectriaceae</taxon>
        <taxon>Fusarium</taxon>
        <taxon>Fusarium solani species complex</taxon>
    </lineage>
</organism>
<dbReference type="Gene3D" id="3.90.1200.10">
    <property type="match status" value="1"/>
</dbReference>
<dbReference type="InterPro" id="IPR011009">
    <property type="entry name" value="Kinase-like_dom_sf"/>
</dbReference>
<dbReference type="InterPro" id="IPR002575">
    <property type="entry name" value="Aminoglycoside_PTrfase"/>
</dbReference>